<feature type="transmembrane region" description="Helical" evidence="5">
    <location>
        <begin position="62"/>
        <end position="79"/>
    </location>
</feature>
<feature type="transmembrane region" description="Helical" evidence="5">
    <location>
        <begin position="91"/>
        <end position="113"/>
    </location>
</feature>
<reference evidence="7 8" key="2">
    <citation type="journal article" date="2009" name="Genome Res.">
        <title>Ortho-proteogenomics: multiple proteomes investigation through orthology and a new MS-based protocol.</title>
        <authorList>
            <person name="Gallien S."/>
            <person name="Perrodou E."/>
            <person name="Carapito C."/>
            <person name="Deshayes C."/>
            <person name="Reyrat J.M."/>
            <person name="Van Dorsselaer A."/>
            <person name="Poch O."/>
            <person name="Schaeffer C."/>
            <person name="Lecompte O."/>
        </authorList>
    </citation>
    <scope>NUCLEOTIDE SEQUENCE [LARGE SCALE GENOMIC DNA]</scope>
    <source>
        <strain evidence="8">ATCC 700084 / mc(2)155</strain>
    </source>
</reference>
<dbReference type="GeneID" id="93460594"/>
<dbReference type="InterPro" id="IPR051533">
    <property type="entry name" value="WaaL-like"/>
</dbReference>
<evidence type="ECO:0000256" key="3">
    <source>
        <dbReference type="ARBA" id="ARBA00022989"/>
    </source>
</evidence>
<organism evidence="7 8">
    <name type="scientific">Mycolicibacterium smegmatis (strain ATCC 700084 / mc(2)155)</name>
    <name type="common">Mycobacterium smegmatis</name>
    <dbReference type="NCBI Taxonomy" id="246196"/>
    <lineage>
        <taxon>Bacteria</taxon>
        <taxon>Bacillati</taxon>
        <taxon>Actinomycetota</taxon>
        <taxon>Actinomycetes</taxon>
        <taxon>Mycobacteriales</taxon>
        <taxon>Mycobacteriaceae</taxon>
        <taxon>Mycolicibacterium</taxon>
    </lineage>
</organism>
<keyword evidence="3 5" id="KW-1133">Transmembrane helix</keyword>
<evidence type="ECO:0000256" key="1">
    <source>
        <dbReference type="ARBA" id="ARBA00004141"/>
    </source>
</evidence>
<reference evidence="7 8" key="1">
    <citation type="journal article" date="2007" name="Genome Biol.">
        <title>Interrupted coding sequences in Mycobacterium smegmatis: authentic mutations or sequencing errors?</title>
        <authorList>
            <person name="Deshayes C."/>
            <person name="Perrodou E."/>
            <person name="Gallien S."/>
            <person name="Euphrasie D."/>
            <person name="Schaeffer C."/>
            <person name="Van-Dorsselaer A."/>
            <person name="Poch O."/>
            <person name="Lecompte O."/>
            <person name="Reyrat J.M."/>
        </authorList>
    </citation>
    <scope>NUCLEOTIDE SEQUENCE [LARGE SCALE GENOMIC DNA]</scope>
    <source>
        <strain evidence="8">ATCC 700084 / mc(2)155</strain>
    </source>
</reference>
<feature type="transmembrane region" description="Helical" evidence="5">
    <location>
        <begin position="155"/>
        <end position="177"/>
    </location>
</feature>
<accession>I7G9F0</accession>
<feature type="transmembrane region" description="Helical" evidence="5">
    <location>
        <begin position="288"/>
        <end position="310"/>
    </location>
</feature>
<feature type="transmembrane region" description="Helical" evidence="5">
    <location>
        <begin position="215"/>
        <end position="236"/>
    </location>
</feature>
<dbReference type="InterPro" id="IPR007016">
    <property type="entry name" value="O-antigen_ligase-rel_domated"/>
</dbReference>
<feature type="transmembrane region" description="Helical" evidence="5">
    <location>
        <begin position="403"/>
        <end position="424"/>
    </location>
</feature>
<dbReference type="PATRIC" id="fig|246196.56.peg.5919"/>
<name>I7G9F0_MYCS2</name>
<dbReference type="PANTHER" id="PTHR37422">
    <property type="entry name" value="TEICHURONIC ACID BIOSYNTHESIS PROTEIN TUAE"/>
    <property type="match status" value="1"/>
</dbReference>
<gene>
    <name evidence="7" type="ordered locus">MSMEI_5799</name>
</gene>
<feature type="transmembrane region" description="Helical" evidence="5">
    <location>
        <begin position="364"/>
        <end position="391"/>
    </location>
</feature>
<feature type="transmembrane region" description="Helical" evidence="5">
    <location>
        <begin position="430"/>
        <end position="449"/>
    </location>
</feature>
<evidence type="ECO:0000256" key="5">
    <source>
        <dbReference type="SAM" id="Phobius"/>
    </source>
</evidence>
<dbReference type="Pfam" id="PF04932">
    <property type="entry name" value="Wzy_C"/>
    <property type="match status" value="1"/>
</dbReference>
<protein>
    <submittedName>
        <fullName evidence="7">O-antigen polymerase</fullName>
    </submittedName>
</protein>
<dbReference type="PANTHER" id="PTHR37422:SF13">
    <property type="entry name" value="LIPOPOLYSACCHARIDE BIOSYNTHESIS PROTEIN PA4999-RELATED"/>
    <property type="match status" value="1"/>
</dbReference>
<evidence type="ECO:0000313" key="8">
    <source>
        <dbReference type="Proteomes" id="UP000006158"/>
    </source>
</evidence>
<dbReference type="EMBL" id="CP001663">
    <property type="protein sequence ID" value="AFP42232.1"/>
    <property type="molecule type" value="Genomic_DNA"/>
</dbReference>
<feature type="transmembrane region" description="Helical" evidence="5">
    <location>
        <begin position="125"/>
        <end position="143"/>
    </location>
</feature>
<dbReference type="AlphaFoldDB" id="I7G9F0"/>
<keyword evidence="2 5" id="KW-0812">Transmembrane</keyword>
<keyword evidence="4 5" id="KW-0472">Membrane</keyword>
<evidence type="ECO:0000256" key="2">
    <source>
        <dbReference type="ARBA" id="ARBA00022692"/>
    </source>
</evidence>
<comment type="subcellular location">
    <subcellularLocation>
        <location evidence="1">Membrane</location>
        <topology evidence="1">Multi-pass membrane protein</topology>
    </subcellularLocation>
</comment>
<evidence type="ECO:0000256" key="4">
    <source>
        <dbReference type="ARBA" id="ARBA00023136"/>
    </source>
</evidence>
<dbReference type="KEGG" id="msb:LJ00_29470"/>
<feature type="transmembrane region" description="Helical" evidence="5">
    <location>
        <begin position="32"/>
        <end position="50"/>
    </location>
</feature>
<dbReference type="RefSeq" id="WP_014878504.1">
    <property type="nucleotide sequence ID" value="NC_008596.1"/>
</dbReference>
<evidence type="ECO:0000313" key="7">
    <source>
        <dbReference type="EMBL" id="AFP42232.1"/>
    </source>
</evidence>
<dbReference type="GO" id="GO:0016020">
    <property type="term" value="C:membrane"/>
    <property type="evidence" value="ECO:0007669"/>
    <property type="project" value="UniProtKB-SubCell"/>
</dbReference>
<evidence type="ECO:0000259" key="6">
    <source>
        <dbReference type="Pfam" id="PF04932"/>
    </source>
</evidence>
<sequence>MATAVRTTESVPFASTEFLISTPVETEGRRPWLLGILCILMMLLPSYVLFPGPLKSNGSPARMIAVMFFGLLVLGFLMVRRTGKVRRIQPGVLILVLYFFLWLTTYGVALLNFDPSPGSAATDASMTRSLIALIANVGLGLYVVTRVRTTRQRNFVMGCLLFGMAFVCLVGLLQSVASVDLRFLLQPPGFVISTDTLSLVERAGVERALGTSEHAIEYSILTASALPLALYFARFAETRNRRILSVAVCGLAILTVPTGVSRTGVIALGAALLVLMLAHTVRQIAIGLVVGLVAIGGYMTAFPNIVKALWETILTSDKDPSVLGRTADYATVSETFRAHPAFGLGLGASPPEIYGLLDNEWLQAVVQGGLVGVAAMIALAGGGIFGIAAALRCASNTRERYQAYVLGAIFAAVLVSSFTFDLFGFQQATFLFFITFGLLWSGYTVEVPSRPTRARRVLRSTPTAESLRT</sequence>
<dbReference type="Proteomes" id="UP000006158">
    <property type="component" value="Chromosome"/>
</dbReference>
<feature type="transmembrane region" description="Helical" evidence="5">
    <location>
        <begin position="265"/>
        <end position="281"/>
    </location>
</feature>
<feature type="domain" description="O-antigen ligase-related" evidence="6">
    <location>
        <begin position="248"/>
        <end position="376"/>
    </location>
</feature>
<proteinExistence type="predicted"/>
<dbReference type="KEGG" id="msg:MSMEI_5799"/>
<feature type="transmembrane region" description="Helical" evidence="5">
    <location>
        <begin position="243"/>
        <end position="259"/>
    </location>
</feature>